<feature type="transmembrane region" description="Helical" evidence="1">
    <location>
        <begin position="41"/>
        <end position="59"/>
    </location>
</feature>
<protein>
    <submittedName>
        <fullName evidence="2">Uncharacterized protein</fullName>
    </submittedName>
</protein>
<keyword evidence="3" id="KW-1185">Reference proteome</keyword>
<accession>A0AAN5I4N9</accession>
<keyword evidence="1" id="KW-1133">Transmembrane helix</keyword>
<proteinExistence type="predicted"/>
<keyword evidence="1" id="KW-0472">Membrane</keyword>
<dbReference type="Proteomes" id="UP001328107">
    <property type="component" value="Unassembled WGS sequence"/>
</dbReference>
<sequence length="186" mass="20941">MLPDPSIFMCIHLLAYRVICLVGIIVHAYNFKHRTSSRRTTLTMIACILLLFASIGYGPMMENHVDNGTTMNDGLLYDLVRLGLVSCIIQIALLFIFEFGGYKRGYRCDFESCPDCVMPNRKHPTTWNIDALEYNALCMIIYFPMAYLMAASQVLFDSTDFGHFFCGTSSLVNRTMTIGNSTAPIS</sequence>
<feature type="transmembrane region" description="Helical" evidence="1">
    <location>
        <begin position="79"/>
        <end position="97"/>
    </location>
</feature>
<evidence type="ECO:0000256" key="1">
    <source>
        <dbReference type="SAM" id="Phobius"/>
    </source>
</evidence>
<gene>
    <name evidence="2" type="ORF">PMAYCL1PPCAC_22317</name>
</gene>
<keyword evidence="1" id="KW-0812">Transmembrane</keyword>
<feature type="transmembrane region" description="Helical" evidence="1">
    <location>
        <begin position="6"/>
        <end position="29"/>
    </location>
</feature>
<dbReference type="AlphaFoldDB" id="A0AAN5I4N9"/>
<comment type="caution">
    <text evidence="2">The sequence shown here is derived from an EMBL/GenBank/DDBJ whole genome shotgun (WGS) entry which is preliminary data.</text>
</comment>
<evidence type="ECO:0000313" key="2">
    <source>
        <dbReference type="EMBL" id="GMR52122.1"/>
    </source>
</evidence>
<reference evidence="3" key="1">
    <citation type="submission" date="2022-10" db="EMBL/GenBank/DDBJ databases">
        <title>Genome assembly of Pristionchus species.</title>
        <authorList>
            <person name="Yoshida K."/>
            <person name="Sommer R.J."/>
        </authorList>
    </citation>
    <scope>NUCLEOTIDE SEQUENCE [LARGE SCALE GENOMIC DNA]</scope>
    <source>
        <strain evidence="3">RS5460</strain>
    </source>
</reference>
<evidence type="ECO:0000313" key="3">
    <source>
        <dbReference type="Proteomes" id="UP001328107"/>
    </source>
</evidence>
<organism evidence="2 3">
    <name type="scientific">Pristionchus mayeri</name>
    <dbReference type="NCBI Taxonomy" id="1317129"/>
    <lineage>
        <taxon>Eukaryota</taxon>
        <taxon>Metazoa</taxon>
        <taxon>Ecdysozoa</taxon>
        <taxon>Nematoda</taxon>
        <taxon>Chromadorea</taxon>
        <taxon>Rhabditida</taxon>
        <taxon>Rhabditina</taxon>
        <taxon>Diplogasteromorpha</taxon>
        <taxon>Diplogasteroidea</taxon>
        <taxon>Neodiplogasteridae</taxon>
        <taxon>Pristionchus</taxon>
    </lineage>
</organism>
<dbReference type="EMBL" id="BTRK01000005">
    <property type="protein sequence ID" value="GMR52122.1"/>
    <property type="molecule type" value="Genomic_DNA"/>
</dbReference>
<name>A0AAN5I4N9_9BILA</name>